<keyword evidence="3" id="KW-0614">Plasmid</keyword>
<reference evidence="3" key="2">
    <citation type="submission" date="2022-12" db="EMBL/GenBank/DDBJ databases">
        <title>B. miyamotoi WGS.</title>
        <authorList>
            <person name="Kuleshov K.V."/>
            <person name="Hoornstra D."/>
            <person name="Hovius J.W."/>
            <person name="Platonov A.E."/>
            <person name="Telford S.R. III."/>
        </authorList>
    </citation>
    <scope>NUCLEOTIDE SEQUENCE</scope>
    <source>
        <strain evidence="3">Yekat-76</strain>
        <plasmid evidence="3">pYekat-76-lp64</plasmid>
    </source>
</reference>
<evidence type="ECO:0000256" key="1">
    <source>
        <dbReference type="SAM" id="Coils"/>
    </source>
</evidence>
<dbReference type="EMBL" id="CP117140">
    <property type="protein sequence ID" value="WEG86181.1"/>
    <property type="molecule type" value="Genomic_DNA"/>
</dbReference>
<keyword evidence="4" id="KW-1185">Reference proteome</keyword>
<keyword evidence="3" id="KW-0449">Lipoprotein</keyword>
<dbReference type="RefSeq" id="WP_025444377.1">
    <property type="nucleotide sequence ID" value="NZ_CP024210.2"/>
</dbReference>
<proteinExistence type="predicted"/>
<protein>
    <submittedName>
        <fullName evidence="3">Mlp family lipoprotein</fullName>
    </submittedName>
</protein>
<accession>A0AAQ3CNV0</accession>
<geneLocation type="plasmid" evidence="2 4">
    <name>pYekat-1-lp64</name>
</geneLocation>
<dbReference type="EMBL" id="CP024348">
    <property type="protein sequence ID" value="ATQ16588.1"/>
    <property type="molecule type" value="Genomic_DNA"/>
</dbReference>
<gene>
    <name evidence="2" type="ORF">CNO13_05375</name>
    <name evidence="3" type="ORF">EZU67_005120</name>
</gene>
<feature type="coiled-coil region" evidence="1">
    <location>
        <begin position="119"/>
        <end position="146"/>
    </location>
</feature>
<reference evidence="2" key="3">
    <citation type="submission" date="2022-12" db="EMBL/GenBank/DDBJ databases">
        <title>Whole genome sequencing of Borrelia miyamotoi strains isolated at the Russian territory.</title>
        <authorList>
            <person name="Kuleshov K.V."/>
            <person name="Platonov A.E."/>
            <person name="Goptar I.A."/>
            <person name="Shipulin G.A."/>
            <person name="Markelov M.L."/>
            <person name="Koetsveld J."/>
            <person name="Kolyasnikova N.M."/>
            <person name="Sarksyan D.S."/>
            <person name="Toporkova M.G."/>
            <person name="Hovius J.W."/>
        </authorList>
    </citation>
    <scope>NUCLEOTIDE SEQUENCE</scope>
    <source>
        <strain evidence="2">Yekat-1</strain>
        <plasmid evidence="2">pYekat-1-lp64</plasmid>
    </source>
</reference>
<evidence type="ECO:0000313" key="3">
    <source>
        <dbReference type="EMBL" id="WEG86181.1"/>
    </source>
</evidence>
<organism evidence="3 5">
    <name type="scientific">Borrelia miyamotoi</name>
    <dbReference type="NCBI Taxonomy" id="47466"/>
    <lineage>
        <taxon>Bacteria</taxon>
        <taxon>Pseudomonadati</taxon>
        <taxon>Spirochaetota</taxon>
        <taxon>Spirochaetia</taxon>
        <taxon>Spirochaetales</taxon>
        <taxon>Borreliaceae</taxon>
        <taxon>Borrelia</taxon>
    </lineage>
</organism>
<dbReference type="Proteomes" id="UP000230633">
    <property type="component" value="Plasmid pYekat-1-lp64"/>
</dbReference>
<dbReference type="Proteomes" id="UP000291995">
    <property type="component" value="Plasmid pYekat-76-lp64"/>
</dbReference>
<sequence length="304" mass="35497">MIISVNHLLLFCCIFLLYCCGGEVGLVSKQDKVQESTKKVFDSIGNPDKIPEIKNALILIDSKGQSKSEEKATESLKEAELEIILTNEENERFETFKVSLNAIISDNHKFILQYPRKVHERAEKELSELTSMYENYSQRYNREINNYVNFMKWVEDNPSKKRQLIEAFNIAYDFIENKRQKYAPDKTINQYITSAISWNGKKYLSKKDDYNVSNNGMYGPTDPEYNSIHKFFLDVMSRFSSGNDYYIGFNVPKLYYEADKANNNYKDYMRFFNAVSDALSGARTTGSFYTNPLSVLKRYWRNDL</sequence>
<evidence type="ECO:0000313" key="5">
    <source>
        <dbReference type="Proteomes" id="UP000291995"/>
    </source>
</evidence>
<dbReference type="AlphaFoldDB" id="A0AAQ3CNV0"/>
<name>A0AAQ3CNV0_9SPIR</name>
<evidence type="ECO:0000313" key="4">
    <source>
        <dbReference type="Proteomes" id="UP000230633"/>
    </source>
</evidence>
<geneLocation type="plasmid" evidence="3 5">
    <name>pYekat-76-lp64</name>
</geneLocation>
<evidence type="ECO:0000313" key="2">
    <source>
        <dbReference type="EMBL" id="ATQ16588.1"/>
    </source>
</evidence>
<reference evidence="4" key="1">
    <citation type="submission" date="2017-10" db="EMBL/GenBank/DDBJ databases">
        <title>Whole genome sequencing of Borrelia miyamotoi strains isolated at the Russian territory.</title>
        <authorList>
            <person name="Kuleshov K.V."/>
            <person name="Platonov A.E."/>
            <person name="Goptar I.A."/>
            <person name="Shipulin G.A."/>
            <person name="Markelov M.L."/>
            <person name="Koetsveld J."/>
            <person name="Kolyasnikova N.M."/>
            <person name="Sarksyan D.S."/>
            <person name="Toporkova M.G."/>
            <person name="Hovius J.W."/>
        </authorList>
    </citation>
    <scope>NUCLEOTIDE SEQUENCE [LARGE SCALE GENOMIC DNA]</scope>
    <source>
        <strain evidence="4">Yekat-1</strain>
        <plasmid evidence="4">pYekat-1-lp64</plasmid>
    </source>
</reference>
<keyword evidence="1" id="KW-0175">Coiled coil</keyword>